<dbReference type="Gene3D" id="2.60.410.10">
    <property type="entry name" value="D-Ala-D-Ala carboxypeptidase, C-terminal domain"/>
    <property type="match status" value="1"/>
</dbReference>
<dbReference type="InterPro" id="IPR012907">
    <property type="entry name" value="Peptidase_S11_C"/>
</dbReference>
<dbReference type="SUPFAM" id="SSF69189">
    <property type="entry name" value="Penicillin-binding protein associated domain"/>
    <property type="match status" value="1"/>
</dbReference>
<dbReference type="EC" id="3.4.16.4" evidence="2"/>
<feature type="non-terminal residue" evidence="2">
    <location>
        <position position="1"/>
    </location>
</feature>
<comment type="caution">
    <text evidence="2">The sequence shown here is derived from an EMBL/GenBank/DDBJ whole genome shotgun (WGS) entry which is preliminary data.</text>
</comment>
<dbReference type="InterPro" id="IPR015956">
    <property type="entry name" value="Peniciliin-bd_prot_C_sf"/>
</dbReference>
<evidence type="ECO:0000313" key="2">
    <source>
        <dbReference type="EMBL" id="MWR18436.1"/>
    </source>
</evidence>
<organism evidence="2 3">
    <name type="scientific">Escherichia coli</name>
    <dbReference type="NCBI Taxonomy" id="562"/>
    <lineage>
        <taxon>Bacteria</taxon>
        <taxon>Pseudomonadati</taxon>
        <taxon>Pseudomonadota</taxon>
        <taxon>Gammaproteobacteria</taxon>
        <taxon>Enterobacterales</taxon>
        <taxon>Enterobacteriaceae</taxon>
        <taxon>Escherichia</taxon>
    </lineage>
</organism>
<protein>
    <submittedName>
        <fullName evidence="2">Serine-type D-Ala-D-Ala carboxypeptidase DacD</fullName>
        <ecNumber evidence="2">3.4.16.4</ecNumber>
    </submittedName>
</protein>
<reference evidence="2 3" key="1">
    <citation type="submission" date="2019-12" db="EMBL/GenBank/DDBJ databases">
        <title>Enteriobacteria Tanzani isolates_8377-8380.</title>
        <authorList>
            <person name="Subbiah M."/>
            <person name="Call D."/>
        </authorList>
    </citation>
    <scope>NUCLEOTIDE SEQUENCE [LARGE SCALE GENOMIC DNA]</scope>
    <source>
        <strain evidence="2 3">8380wG1</strain>
    </source>
</reference>
<dbReference type="AlphaFoldDB" id="A0A6D0IJE7"/>
<feature type="domain" description="Peptidase S11 D-Ala-D-Ala carboxypeptidase A C-terminal" evidence="1">
    <location>
        <begin position="4"/>
        <end position="40"/>
    </location>
</feature>
<gene>
    <name evidence="2" type="ORF">GQA06_32175</name>
</gene>
<dbReference type="EMBL" id="WTQJ01002532">
    <property type="protein sequence ID" value="MWR18436.1"/>
    <property type="molecule type" value="Genomic_DNA"/>
</dbReference>
<dbReference type="GO" id="GO:0009002">
    <property type="term" value="F:serine-type D-Ala-D-Ala carboxypeptidase activity"/>
    <property type="evidence" value="ECO:0007669"/>
    <property type="project" value="UniProtKB-EC"/>
</dbReference>
<evidence type="ECO:0000259" key="1">
    <source>
        <dbReference type="Pfam" id="PF07943"/>
    </source>
</evidence>
<accession>A0A6D0IJE7</accession>
<dbReference type="Proteomes" id="UP000430387">
    <property type="component" value="Unassembled WGS sequence"/>
</dbReference>
<evidence type="ECO:0000313" key="3">
    <source>
        <dbReference type="Proteomes" id="UP000430387"/>
    </source>
</evidence>
<dbReference type="Pfam" id="PF07943">
    <property type="entry name" value="PBP5_C"/>
    <property type="match status" value="1"/>
</dbReference>
<keyword evidence="2" id="KW-0378">Hydrolase</keyword>
<dbReference type="GO" id="GO:0006508">
    <property type="term" value="P:proteolysis"/>
    <property type="evidence" value="ECO:0007669"/>
    <property type="project" value="InterPro"/>
</dbReference>
<keyword evidence="2" id="KW-0645">Protease</keyword>
<sequence length="56" mass="6366">LDGKELTAPISAHQRVGEIELYDRDKQVAHWPLVTLESVGEGSMFSRLSDYFHHKA</sequence>
<proteinExistence type="predicted"/>
<dbReference type="InterPro" id="IPR037167">
    <property type="entry name" value="Peptidase_S11_C_sf"/>
</dbReference>
<name>A0A6D0IJE7_ECOLX</name>
<keyword evidence="2" id="KW-0121">Carboxypeptidase</keyword>